<evidence type="ECO:0000256" key="3">
    <source>
        <dbReference type="ARBA" id="ARBA00022692"/>
    </source>
</evidence>
<dbReference type="PANTHER" id="PTHR33510">
    <property type="entry name" value="PROTEIN TIC 20-II, CHLOROPLASTIC"/>
    <property type="match status" value="1"/>
</dbReference>
<evidence type="ECO:0000256" key="2">
    <source>
        <dbReference type="ARBA" id="ARBA00009596"/>
    </source>
</evidence>
<reference evidence="7" key="1">
    <citation type="submission" date="2015-12" db="EMBL/GenBank/DDBJ databases">
        <title>Complete organellar genomes of the endangered brown algae Coccophora langsdorfii.</title>
        <authorList>
            <person name="Graf L."/>
        </authorList>
    </citation>
    <scope>NUCLEOTIDE SEQUENCE</scope>
</reference>
<organism evidence="7">
    <name type="scientific">Coccophora langsdorfii</name>
    <dbReference type="NCBI Taxonomy" id="74099"/>
    <lineage>
        <taxon>Eukaryota</taxon>
        <taxon>Sar</taxon>
        <taxon>Stramenopiles</taxon>
        <taxon>Ochrophyta</taxon>
        <taxon>PX clade</taxon>
        <taxon>Phaeophyceae</taxon>
        <taxon>Fucales</taxon>
        <taxon>Sargassaceae</taxon>
        <taxon>Coccophora</taxon>
    </lineage>
</organism>
<proteinExistence type="inferred from homology"/>
<accession>A0A1L2F1S3</accession>
<evidence type="ECO:0000313" key="7">
    <source>
        <dbReference type="EMBL" id="ANS72294.1"/>
    </source>
</evidence>
<evidence type="ECO:0000256" key="1">
    <source>
        <dbReference type="ARBA" id="ARBA00004508"/>
    </source>
</evidence>
<keyword evidence="3 6" id="KW-0812">Transmembrane</keyword>
<keyword evidence="7" id="KW-0934">Plastid</keyword>
<geneLocation type="plastid" evidence="7"/>
<sequence length="223" mass="26795">MMFTVYVISTKRIFFDVYWIEIILFFFLVLGFLVEQKFNIKKPRKWFVKFNGLILQRILSLFCYYIPYLDIINTHLPLIEETHPYIVRLFLPTFIVDSLQFIQQIPFLPFIYLMLGYGIFIRYKLPKDRFIRYNIMYGIIILSFQGIIHELFLNITKVFCLNSKDRSEAALLTFLGWVLIFIPCSIRAILGKYESNPFLREAIEVHLGRDGPDFVWWDRQKKS</sequence>
<dbReference type="InterPro" id="IPR005691">
    <property type="entry name" value="Tic20"/>
</dbReference>
<comment type="subcellular location">
    <subcellularLocation>
        <location evidence="1">Plastid</location>
        <location evidence="1">Chloroplast membrane</location>
        <topology evidence="1">Multi-pass membrane protein</topology>
    </subcellularLocation>
</comment>
<dbReference type="RefSeq" id="YP_009330522.1">
    <property type="nucleotide sequence ID" value="NC_032288.1"/>
</dbReference>
<feature type="transmembrane region" description="Helical" evidence="6">
    <location>
        <begin position="169"/>
        <end position="190"/>
    </location>
</feature>
<evidence type="ECO:0000256" key="6">
    <source>
        <dbReference type="SAM" id="Phobius"/>
    </source>
</evidence>
<protein>
    <submittedName>
        <fullName evidence="7">ORF76</fullName>
    </submittedName>
</protein>
<feature type="transmembrane region" description="Helical" evidence="6">
    <location>
        <begin position="12"/>
        <end position="34"/>
    </location>
</feature>
<dbReference type="AlphaFoldDB" id="A0A1L2F1S3"/>
<feature type="transmembrane region" description="Helical" evidence="6">
    <location>
        <begin position="130"/>
        <end position="149"/>
    </location>
</feature>
<keyword evidence="5 6" id="KW-0472">Membrane</keyword>
<keyword evidence="4 6" id="KW-1133">Transmembrane helix</keyword>
<comment type="similarity">
    <text evidence="2">Belongs to the Tic20 family.</text>
</comment>
<evidence type="ECO:0000256" key="5">
    <source>
        <dbReference type="ARBA" id="ARBA00023136"/>
    </source>
</evidence>
<feature type="transmembrane region" description="Helical" evidence="6">
    <location>
        <begin position="46"/>
        <end position="67"/>
    </location>
</feature>
<dbReference type="GO" id="GO:0031969">
    <property type="term" value="C:chloroplast membrane"/>
    <property type="evidence" value="ECO:0007669"/>
    <property type="project" value="UniProtKB-SubCell"/>
</dbReference>
<dbReference type="PANTHER" id="PTHR33510:SF5">
    <property type="entry name" value="PROTEIN TIC 20-II, CHLOROPLASTIC"/>
    <property type="match status" value="1"/>
</dbReference>
<dbReference type="GeneID" id="30685525"/>
<evidence type="ECO:0000256" key="4">
    <source>
        <dbReference type="ARBA" id="ARBA00022989"/>
    </source>
</evidence>
<feature type="transmembrane region" description="Helical" evidence="6">
    <location>
        <begin position="101"/>
        <end position="123"/>
    </location>
</feature>
<gene>
    <name evidence="7" type="primary">orf76</name>
</gene>
<dbReference type="EMBL" id="KU255795">
    <property type="protein sequence ID" value="ANS72294.1"/>
    <property type="molecule type" value="Genomic_DNA"/>
</dbReference>
<name>A0A1L2F1S3_9PHAE</name>